<comment type="caution">
    <text evidence="1">The sequence shown here is derived from an EMBL/GenBank/DDBJ whole genome shotgun (WGS) entry which is preliminary data.</text>
</comment>
<dbReference type="AlphaFoldDB" id="A0A9D3VJ49"/>
<sequence length="73" mass="8109">MDAHKVHSERTVRGACGINSHELMGVRSLNSHIPKEFTCKEPRALACELEQYTCSTCLSSTQNVSLMNNEVKS</sequence>
<evidence type="ECO:0000313" key="1">
    <source>
        <dbReference type="EMBL" id="KAH1083846.1"/>
    </source>
</evidence>
<dbReference type="EMBL" id="JAIQCV010000007">
    <property type="protein sequence ID" value="KAH1083846.1"/>
    <property type="molecule type" value="Genomic_DNA"/>
</dbReference>
<protein>
    <submittedName>
        <fullName evidence="1">Uncharacterized protein</fullName>
    </submittedName>
</protein>
<dbReference type="Proteomes" id="UP000828251">
    <property type="component" value="Unassembled WGS sequence"/>
</dbReference>
<accession>A0A9D3VJ49</accession>
<keyword evidence="2" id="KW-1185">Reference proteome</keyword>
<reference evidence="1 2" key="1">
    <citation type="journal article" date="2021" name="Plant Biotechnol. J.">
        <title>Multi-omics assisted identification of the key and species-specific regulatory components of drought-tolerant mechanisms in Gossypium stocksii.</title>
        <authorList>
            <person name="Yu D."/>
            <person name="Ke L."/>
            <person name="Zhang D."/>
            <person name="Wu Y."/>
            <person name="Sun Y."/>
            <person name="Mei J."/>
            <person name="Sun J."/>
            <person name="Sun Y."/>
        </authorList>
    </citation>
    <scope>NUCLEOTIDE SEQUENCE [LARGE SCALE GENOMIC DNA]</scope>
    <source>
        <strain evidence="2">cv. E1</strain>
        <tissue evidence="1">Leaf</tissue>
    </source>
</reference>
<organism evidence="1 2">
    <name type="scientific">Gossypium stocksii</name>
    <dbReference type="NCBI Taxonomy" id="47602"/>
    <lineage>
        <taxon>Eukaryota</taxon>
        <taxon>Viridiplantae</taxon>
        <taxon>Streptophyta</taxon>
        <taxon>Embryophyta</taxon>
        <taxon>Tracheophyta</taxon>
        <taxon>Spermatophyta</taxon>
        <taxon>Magnoliopsida</taxon>
        <taxon>eudicotyledons</taxon>
        <taxon>Gunneridae</taxon>
        <taxon>Pentapetalae</taxon>
        <taxon>rosids</taxon>
        <taxon>malvids</taxon>
        <taxon>Malvales</taxon>
        <taxon>Malvaceae</taxon>
        <taxon>Malvoideae</taxon>
        <taxon>Gossypium</taxon>
    </lineage>
</organism>
<proteinExistence type="predicted"/>
<name>A0A9D3VJ49_9ROSI</name>
<evidence type="ECO:0000313" key="2">
    <source>
        <dbReference type="Proteomes" id="UP000828251"/>
    </source>
</evidence>
<gene>
    <name evidence="1" type="ORF">J1N35_023607</name>
</gene>